<comment type="caution">
    <text evidence="19">The sequence shown here is derived from an EMBL/GenBank/DDBJ whole genome shotgun (WGS) entry which is preliminary data.</text>
</comment>
<protein>
    <recommendedName>
        <fullName evidence="24">NADH-ubiquinone oxidoreductase chain 6</fullName>
    </recommendedName>
</protein>
<dbReference type="AlphaFoldDB" id="A0AAD2K169"/>
<evidence type="ECO:0000313" key="22">
    <source>
        <dbReference type="EMBL" id="CAK5285027.1"/>
    </source>
</evidence>
<evidence type="ECO:0000256" key="1">
    <source>
        <dbReference type="SAM" id="Phobius"/>
    </source>
</evidence>
<dbReference type="EMBL" id="CAVNYO010000244">
    <property type="protein sequence ID" value="CAK5273249.1"/>
    <property type="molecule type" value="Genomic_DNA"/>
</dbReference>
<evidence type="ECO:0000313" key="16">
    <source>
        <dbReference type="EMBL" id="CAK5273246.1"/>
    </source>
</evidence>
<dbReference type="EMBL" id="CAVNYO010000213">
    <property type="protein sequence ID" value="CAK5273194.1"/>
    <property type="molecule type" value="Genomic_DNA"/>
</dbReference>
<dbReference type="EMBL" id="CAVNYO010000225">
    <property type="protein sequence ID" value="CAK5273221.1"/>
    <property type="molecule type" value="Genomic_DNA"/>
</dbReference>
<organism evidence="19 23">
    <name type="scientific">Mycena citricolor</name>
    <dbReference type="NCBI Taxonomy" id="2018698"/>
    <lineage>
        <taxon>Eukaryota</taxon>
        <taxon>Fungi</taxon>
        <taxon>Dikarya</taxon>
        <taxon>Basidiomycota</taxon>
        <taxon>Agaricomycotina</taxon>
        <taxon>Agaricomycetes</taxon>
        <taxon>Agaricomycetidae</taxon>
        <taxon>Agaricales</taxon>
        <taxon>Marasmiineae</taxon>
        <taxon>Mycenaceae</taxon>
        <taxon>Mycena</taxon>
    </lineage>
</organism>
<dbReference type="EMBL" id="CAVNYO010000489">
    <property type="protein sequence ID" value="CAK5285027.1"/>
    <property type="molecule type" value="Genomic_DNA"/>
</dbReference>
<evidence type="ECO:0008006" key="24">
    <source>
        <dbReference type="Google" id="ProtNLM"/>
    </source>
</evidence>
<keyword evidence="1" id="KW-0472">Membrane</keyword>
<dbReference type="EMBL" id="CAVNYO010000210">
    <property type="protein sequence ID" value="CAK5273186.1"/>
    <property type="molecule type" value="Genomic_DNA"/>
</dbReference>
<dbReference type="EMBL" id="CAVNYO010000489">
    <property type="protein sequence ID" value="CAK5285025.1"/>
    <property type="molecule type" value="Genomic_DNA"/>
</dbReference>
<dbReference type="EMBL" id="CAVNYO010000210">
    <property type="protein sequence ID" value="CAK5273187.1"/>
    <property type="molecule type" value="Genomic_DNA"/>
</dbReference>
<dbReference type="EMBL" id="CAVNYO010000196">
    <property type="protein sequence ID" value="CAK5273076.1"/>
    <property type="molecule type" value="Genomic_DNA"/>
</dbReference>
<name>A0AAD2K169_9AGAR</name>
<evidence type="ECO:0000313" key="8">
    <source>
        <dbReference type="EMBL" id="CAK5273187.1"/>
    </source>
</evidence>
<dbReference type="PANTHER" id="PTHR33269">
    <property type="entry name" value="NADH-UBIQUINONE OXIDOREDUCTASE CHAIN 6"/>
    <property type="match status" value="1"/>
</dbReference>
<evidence type="ECO:0000313" key="4">
    <source>
        <dbReference type="EMBL" id="CAK5273166.1"/>
    </source>
</evidence>
<evidence type="ECO:0000313" key="7">
    <source>
        <dbReference type="EMBL" id="CAK5273186.1"/>
    </source>
</evidence>
<dbReference type="Pfam" id="PF00499">
    <property type="entry name" value="Oxidored_q3"/>
    <property type="match status" value="1"/>
</dbReference>
<dbReference type="EMBL" id="CAVNYO010000204">
    <property type="protein sequence ID" value="CAK5273166.1"/>
    <property type="molecule type" value="Genomic_DNA"/>
</dbReference>
<evidence type="ECO:0000313" key="17">
    <source>
        <dbReference type="EMBL" id="CAK5273247.1"/>
    </source>
</evidence>
<dbReference type="EMBL" id="CAVNYO010000199">
    <property type="protein sequence ID" value="CAK5273135.1"/>
    <property type="molecule type" value="Genomic_DNA"/>
</dbReference>
<evidence type="ECO:0000313" key="3">
    <source>
        <dbReference type="EMBL" id="CAK5273135.1"/>
    </source>
</evidence>
<evidence type="ECO:0000313" key="19">
    <source>
        <dbReference type="EMBL" id="CAK5273250.1"/>
    </source>
</evidence>
<dbReference type="EMBL" id="CAVNYO010000225">
    <property type="protein sequence ID" value="CAK5273219.1"/>
    <property type="molecule type" value="Genomic_DNA"/>
</dbReference>
<dbReference type="EMBL" id="CAVNYO010000245">
    <property type="protein sequence ID" value="CAK5273250.1"/>
    <property type="molecule type" value="Genomic_DNA"/>
</dbReference>
<reference evidence="19" key="1">
    <citation type="submission" date="2023-11" db="EMBL/GenBank/DDBJ databases">
        <authorList>
            <person name="De Vega J J."/>
            <person name="De Vega J J."/>
        </authorList>
    </citation>
    <scope>NUCLEOTIDE SEQUENCE</scope>
</reference>
<evidence type="ECO:0000313" key="21">
    <source>
        <dbReference type="EMBL" id="CAK5285025.1"/>
    </source>
</evidence>
<dbReference type="EMBL" id="CAVNYO010000205">
    <property type="protein sequence ID" value="CAK5273178.1"/>
    <property type="molecule type" value="Genomic_DNA"/>
</dbReference>
<dbReference type="PANTHER" id="PTHR33269:SF17">
    <property type="entry name" value="NADH-UBIQUINONE OXIDOREDUCTASE CHAIN 6"/>
    <property type="match status" value="1"/>
</dbReference>
<evidence type="ECO:0000313" key="9">
    <source>
        <dbReference type="EMBL" id="CAK5273194.1"/>
    </source>
</evidence>
<dbReference type="EMBL" id="CAVNYO010000244">
    <property type="protein sequence ID" value="CAK5273247.1"/>
    <property type="molecule type" value="Genomic_DNA"/>
</dbReference>
<dbReference type="EMBL" id="CAVNYO010000244">
    <property type="protein sequence ID" value="CAK5273246.1"/>
    <property type="molecule type" value="Genomic_DNA"/>
</dbReference>
<sequence length="176" mass="19412">MKTITQFLLAFGILFTSFSIISLGNSPVLAVVFLIATFVLSAIYLLLVGISFIGISYIILYVGAIAVLFLFVIMMLNLKDKDLVEPTSVSLNNSIYSFIIVIFFAYIINSLTNYSFNLQNFIALDYLSAGSFHLNSNVLYDLYFSSEVNLSNGDEAAVIYSNLVNNLSSAMNSINN</sequence>
<dbReference type="GO" id="GO:0008137">
    <property type="term" value="F:NADH dehydrogenase (ubiquinone) activity"/>
    <property type="evidence" value="ECO:0007669"/>
    <property type="project" value="InterPro"/>
</dbReference>
<evidence type="ECO:0000313" key="12">
    <source>
        <dbReference type="EMBL" id="CAK5273221.1"/>
    </source>
</evidence>
<dbReference type="EMBL" id="CAVNYO010000228">
    <property type="protein sequence ID" value="CAK5273223.1"/>
    <property type="molecule type" value="Genomic_DNA"/>
</dbReference>
<evidence type="ECO:0000313" key="6">
    <source>
        <dbReference type="EMBL" id="CAK5273178.1"/>
    </source>
</evidence>
<feature type="transmembrane region" description="Helical" evidence="1">
    <location>
        <begin position="29"/>
        <end position="48"/>
    </location>
</feature>
<dbReference type="EMBL" id="CAVNYO010000249">
    <property type="protein sequence ID" value="CAK5273257.1"/>
    <property type="molecule type" value="Genomic_DNA"/>
</dbReference>
<evidence type="ECO:0000313" key="20">
    <source>
        <dbReference type="EMBL" id="CAK5273257.1"/>
    </source>
</evidence>
<evidence type="ECO:0000313" key="10">
    <source>
        <dbReference type="EMBL" id="CAK5273219.1"/>
    </source>
</evidence>
<gene>
    <name evidence="2" type="ORF">MYCIT1_LOCUS19219</name>
    <name evidence="3" type="ORF">MYCIT1_LOCUS19333</name>
    <name evidence="4" type="ORF">MYCIT1_LOCUS19395</name>
    <name evidence="5" type="ORF">MYCIT1_LOCUS19415</name>
    <name evidence="6" type="ORF">MYCIT1_LOCUS19419</name>
    <name evidence="7" type="ORF">MYCIT1_LOCUS19435</name>
    <name evidence="8" type="ORF">MYCIT1_LOCUS19437</name>
    <name evidence="9" type="ORF">MYCIT1_LOCUS19451</name>
    <name evidence="10" type="ORF">MYCIT1_LOCUS19501</name>
    <name evidence="11" type="ORF">MYCIT1_LOCUS19503</name>
    <name evidence="12" type="ORF">MYCIT1_LOCUS19505</name>
    <name evidence="13" type="ORF">MYCIT1_LOCUS19507</name>
    <name evidence="14" type="ORF">MYCIT1_LOCUS19509</name>
    <name evidence="15" type="ORF">MYCIT1_LOCUS19511</name>
    <name evidence="16" type="ORF">MYCIT1_LOCUS19555</name>
    <name evidence="17" type="ORF">MYCIT1_LOCUS19557</name>
    <name evidence="18" type="ORF">MYCIT1_LOCUS19561</name>
    <name evidence="19" type="ORF">MYCIT1_LOCUS19563</name>
    <name evidence="20" type="ORF">MYCIT1_LOCUS19577</name>
    <name evidence="21" type="ORF">MYCIT1_LOCUS38648</name>
    <name evidence="22" type="ORF">MYCIT1_LOCUS38652</name>
</gene>
<evidence type="ECO:0000313" key="11">
    <source>
        <dbReference type="EMBL" id="CAK5273220.1"/>
    </source>
</evidence>
<keyword evidence="1" id="KW-0812">Transmembrane</keyword>
<evidence type="ECO:0000313" key="18">
    <source>
        <dbReference type="EMBL" id="CAK5273249.1"/>
    </source>
</evidence>
<feature type="transmembrane region" description="Helical" evidence="1">
    <location>
        <begin position="95"/>
        <end position="116"/>
    </location>
</feature>
<evidence type="ECO:0000313" key="2">
    <source>
        <dbReference type="EMBL" id="CAK5273076.1"/>
    </source>
</evidence>
<dbReference type="InterPro" id="IPR042106">
    <property type="entry name" value="Nuo/plastoQ_OxRdtase_6_NuoJ"/>
</dbReference>
<dbReference type="EMBL" id="CAVNYO010000228">
    <property type="protein sequence ID" value="CAK5273224.1"/>
    <property type="molecule type" value="Genomic_DNA"/>
</dbReference>
<evidence type="ECO:0000313" key="23">
    <source>
        <dbReference type="Proteomes" id="UP001295794"/>
    </source>
</evidence>
<proteinExistence type="predicted"/>
<dbReference type="EMBL" id="CAVNYO010000205">
    <property type="protein sequence ID" value="CAK5273176.1"/>
    <property type="molecule type" value="Genomic_DNA"/>
</dbReference>
<dbReference type="EMBL" id="CAVNYO010000225">
    <property type="protein sequence ID" value="CAK5273220.1"/>
    <property type="molecule type" value="Genomic_DNA"/>
</dbReference>
<keyword evidence="1" id="KW-1133">Transmembrane helix</keyword>
<evidence type="ECO:0000313" key="14">
    <source>
        <dbReference type="EMBL" id="CAK5273223.1"/>
    </source>
</evidence>
<dbReference type="Gene3D" id="1.20.120.1200">
    <property type="entry name" value="NADH-ubiquinone/plastoquinone oxidoreductase chain 6, subunit NuoJ"/>
    <property type="match status" value="1"/>
</dbReference>
<dbReference type="InterPro" id="IPR001457">
    <property type="entry name" value="NADH_UbQ/plastoQ_OxRdtase_su6"/>
</dbReference>
<accession>A0AAD2K169</accession>
<keyword evidence="23" id="KW-1185">Reference proteome</keyword>
<evidence type="ECO:0000313" key="13">
    <source>
        <dbReference type="EMBL" id="CAK5273222.1"/>
    </source>
</evidence>
<feature type="transmembrane region" description="Helical" evidence="1">
    <location>
        <begin position="55"/>
        <end position="75"/>
    </location>
</feature>
<dbReference type="Proteomes" id="UP001295794">
    <property type="component" value="Unassembled WGS sequence"/>
</dbReference>
<evidence type="ECO:0000313" key="5">
    <source>
        <dbReference type="EMBL" id="CAK5273176.1"/>
    </source>
</evidence>
<evidence type="ECO:0000313" key="15">
    <source>
        <dbReference type="EMBL" id="CAK5273224.1"/>
    </source>
</evidence>
<dbReference type="EMBL" id="CAVNYO010000225">
    <property type="protein sequence ID" value="CAK5273222.1"/>
    <property type="molecule type" value="Genomic_DNA"/>
</dbReference>